<keyword evidence="2" id="KW-1185">Reference proteome</keyword>
<evidence type="ECO:0008006" key="3">
    <source>
        <dbReference type="Google" id="ProtNLM"/>
    </source>
</evidence>
<organism evidence="1 2">
    <name type="scientific">Shiella aurantiaca</name>
    <dbReference type="NCBI Taxonomy" id="3058365"/>
    <lineage>
        <taxon>Bacteria</taxon>
        <taxon>Pseudomonadati</taxon>
        <taxon>Bacteroidota</taxon>
        <taxon>Cytophagia</taxon>
        <taxon>Cytophagales</taxon>
        <taxon>Shiellaceae</taxon>
        <taxon>Shiella</taxon>
    </lineage>
</organism>
<dbReference type="Proteomes" id="UP001168552">
    <property type="component" value="Unassembled WGS sequence"/>
</dbReference>
<name>A0ABT8F617_9BACT</name>
<sequence>MEESLKSELVILLRKYAERTIELKPEISWNNYETVTERMNSIADQIEHGTYNLSHFWFSDFNGKSPCGEVLEYINMLFPELKELSYVISDKIKEIEELT</sequence>
<dbReference type="RefSeq" id="WP_320004426.1">
    <property type="nucleotide sequence ID" value="NZ_JAUHJS010000004.1"/>
</dbReference>
<accession>A0ABT8F617</accession>
<evidence type="ECO:0000313" key="1">
    <source>
        <dbReference type="EMBL" id="MDN4165895.1"/>
    </source>
</evidence>
<reference evidence="1" key="1">
    <citation type="submission" date="2023-06" db="EMBL/GenBank/DDBJ databases">
        <title>Cytophagales bacterium Strain LB-30, isolated from soil.</title>
        <authorList>
            <person name="Liu B."/>
        </authorList>
    </citation>
    <scope>NUCLEOTIDE SEQUENCE</scope>
    <source>
        <strain evidence="1">LB-30</strain>
    </source>
</reference>
<evidence type="ECO:0000313" key="2">
    <source>
        <dbReference type="Proteomes" id="UP001168552"/>
    </source>
</evidence>
<gene>
    <name evidence="1" type="ORF">QWY31_10300</name>
</gene>
<proteinExistence type="predicted"/>
<comment type="caution">
    <text evidence="1">The sequence shown here is derived from an EMBL/GenBank/DDBJ whole genome shotgun (WGS) entry which is preliminary data.</text>
</comment>
<dbReference type="EMBL" id="JAUHJS010000004">
    <property type="protein sequence ID" value="MDN4165895.1"/>
    <property type="molecule type" value="Genomic_DNA"/>
</dbReference>
<protein>
    <recommendedName>
        <fullName evidence="3">DUF86 domain-containing protein</fullName>
    </recommendedName>
</protein>